<reference evidence="1 2" key="1">
    <citation type="submission" date="2018-08" db="EMBL/GenBank/DDBJ databases">
        <title>A genome reference for cultivated species of the human gut microbiota.</title>
        <authorList>
            <person name="Zou Y."/>
            <person name="Xue W."/>
            <person name="Luo G."/>
        </authorList>
    </citation>
    <scope>NUCLEOTIDE SEQUENCE [LARGE SCALE GENOMIC DNA]</scope>
    <source>
        <strain evidence="1 2">AF14-32</strain>
    </source>
</reference>
<evidence type="ECO:0000313" key="1">
    <source>
        <dbReference type="EMBL" id="RGV58343.1"/>
    </source>
</evidence>
<proteinExistence type="predicted"/>
<name>A0A412YLP3_9BACE</name>
<evidence type="ECO:0000313" key="2">
    <source>
        <dbReference type="Proteomes" id="UP000283850"/>
    </source>
</evidence>
<protein>
    <submittedName>
        <fullName evidence="1">Uncharacterized protein</fullName>
    </submittedName>
</protein>
<gene>
    <name evidence="1" type="ORF">DWW10_01550</name>
</gene>
<organism evidence="1 2">
    <name type="scientific">Bacteroides intestinalis</name>
    <dbReference type="NCBI Taxonomy" id="329854"/>
    <lineage>
        <taxon>Bacteria</taxon>
        <taxon>Pseudomonadati</taxon>
        <taxon>Bacteroidota</taxon>
        <taxon>Bacteroidia</taxon>
        <taxon>Bacteroidales</taxon>
        <taxon>Bacteroidaceae</taxon>
        <taxon>Bacteroides</taxon>
    </lineage>
</organism>
<accession>A0A412YLP3</accession>
<dbReference type="Proteomes" id="UP000283850">
    <property type="component" value="Unassembled WGS sequence"/>
</dbReference>
<comment type="caution">
    <text evidence="1">The sequence shown here is derived from an EMBL/GenBank/DDBJ whole genome shotgun (WGS) entry which is preliminary data.</text>
</comment>
<sequence>MLSTFALAGGLWSCSDDNDEPDPNGDGTVLEVEAPASDAVFATSVTFKLKTKGAESYVYKAVEGANAAEPDPVVVYAEAQENGEVVTVTGDTDETIVAGLEGNKTYTVFFVFKVGNEYKIHSQVVNTPKYSQRVTIIKSDMFSVTFHVEVPADEYYLVSFIDVELYESYKDQQGRNDVDYIIAGMGMANPRYKGPRNITIQNGVFTHAGALNEKDYIEYADEFTYAVHPGTGYVLFVSQCAEDGSTDDYSQFAEGGGDDWGDLGAKLPNVKKYTEESPTSEFVSFTGHYAKTVFFTQEPKQGTGSVMVNIDRVTEKNAVITFTPTDDLLQYVVMMIGDKVREEYLPFLGGEDGWQAFVLNRGAAVDGVQQGTFELEQGVEYSLYIVGVCTEDGTVQTFQKTAGIKAIVSDKPAVELKVTPLVLNNPYQVGFNVKAPNADCAGFKYILNYTKEWYPMLNQLEGTTLEDNIASMVNSYGQGINDVEVLSKVNSNAGYDLYFSSIDDIESWLILESYNADEKTKLFYDGPDYKTTSAPLPAEEPVNSELFNKLQGNWMATMTSANEGSKPVTMPVTIAAGPEKISTLPEDVRAALVNYYVEKKQYTEAKANEVVLSYFEEYKERNEYYTQKYRNMNCLVATGFNYNNSFAPLATPWDLFQSTEYSSYNTDELFRDYGPKLFLNISKDEAGKDMVTVISTRYAEDGYNYARYIDPVADWAITLQMYAYNPEASNNYYIADFPVEISEDMNTITIKPVEQEGVTYAPGFAVEYTAGSPSWSFPVNATGIVLTRATSDAVQKATSRSISTVKPKVSARSGNHFRRTRTPFGYVVKTPVQREVFSMDRMKKNLKK</sequence>
<dbReference type="EMBL" id="QRZF01000001">
    <property type="protein sequence ID" value="RGV58343.1"/>
    <property type="molecule type" value="Genomic_DNA"/>
</dbReference>
<dbReference type="AlphaFoldDB" id="A0A412YLP3"/>